<proteinExistence type="predicted"/>
<dbReference type="AlphaFoldDB" id="A0A1I1MI40"/>
<feature type="compositionally biased region" description="Polar residues" evidence="1">
    <location>
        <begin position="122"/>
        <end position="135"/>
    </location>
</feature>
<protein>
    <recommendedName>
        <fullName evidence="5">DUF4367 domain-containing protein</fullName>
    </recommendedName>
</protein>
<organism evidence="3 4">
    <name type="scientific">Clostridium uliginosum</name>
    <dbReference type="NCBI Taxonomy" id="119641"/>
    <lineage>
        <taxon>Bacteria</taxon>
        <taxon>Bacillati</taxon>
        <taxon>Bacillota</taxon>
        <taxon>Clostridia</taxon>
        <taxon>Eubacteriales</taxon>
        <taxon>Clostridiaceae</taxon>
        <taxon>Clostridium</taxon>
    </lineage>
</organism>
<evidence type="ECO:0000313" key="3">
    <source>
        <dbReference type="EMBL" id="SFC85067.1"/>
    </source>
</evidence>
<evidence type="ECO:0008006" key="5">
    <source>
        <dbReference type="Google" id="ProtNLM"/>
    </source>
</evidence>
<dbReference type="RefSeq" id="WP_090090972.1">
    <property type="nucleotide sequence ID" value="NZ_FOMG01000011.1"/>
</dbReference>
<evidence type="ECO:0000256" key="2">
    <source>
        <dbReference type="SAM" id="Phobius"/>
    </source>
</evidence>
<feature type="compositionally biased region" description="Basic and acidic residues" evidence="1">
    <location>
        <begin position="112"/>
        <end position="121"/>
    </location>
</feature>
<keyword evidence="2" id="KW-1133">Transmembrane helix</keyword>
<reference evidence="3 4" key="1">
    <citation type="submission" date="2016-10" db="EMBL/GenBank/DDBJ databases">
        <authorList>
            <person name="de Groot N.N."/>
        </authorList>
    </citation>
    <scope>NUCLEOTIDE SEQUENCE [LARGE SCALE GENOMIC DNA]</scope>
    <source>
        <strain evidence="3 4">DSM 12992</strain>
    </source>
</reference>
<feature type="compositionally biased region" description="Low complexity" evidence="1">
    <location>
        <begin position="169"/>
        <end position="181"/>
    </location>
</feature>
<evidence type="ECO:0000313" key="4">
    <source>
        <dbReference type="Proteomes" id="UP000199263"/>
    </source>
</evidence>
<feature type="compositionally biased region" description="Basic and acidic residues" evidence="1">
    <location>
        <begin position="153"/>
        <end position="168"/>
    </location>
</feature>
<sequence>MSKKYKYYMNKITMDEDMKKRILVNIDNIAKKEDIENRKDKIKSTHSRFIKNLLMYAACFAIVLCSITNNSFIDFFKSKKLDLKSVEVSNPTDSIEVAENKEMDVDLPNEQLESREREQSTEKNINYQNTNSSSKKVSENTKIEKSYSTSEEGDTKSSSESGQAKDVDSNLNYSNSYNDSSPLIEKANSDNAYLSDRPNDVKFNDNNLDKQITKLDNDNSLLSNRSNNVKSNNNNLDKPISNIDGAIINKTFEEKKFNSLAALKNSANFEFKVPQELPLDFKIDNISSISNKVVSINYVNGDDTIVFRTAKVTEDISGDFTKYEVEKTVNFNSMDIILKGSNEFINLAKWNKDNISYSILAKKGLGEDDILNMAKSIDIPK</sequence>
<dbReference type="OrthoDB" id="7061752at2"/>
<name>A0A1I1MI40_9CLOT</name>
<accession>A0A1I1MI40</accession>
<feature type="region of interest" description="Disordered" evidence="1">
    <location>
        <begin position="112"/>
        <end position="184"/>
    </location>
</feature>
<evidence type="ECO:0000256" key="1">
    <source>
        <dbReference type="SAM" id="MobiDB-lite"/>
    </source>
</evidence>
<feature type="compositionally biased region" description="Basic and acidic residues" evidence="1">
    <location>
        <begin position="136"/>
        <end position="145"/>
    </location>
</feature>
<feature type="transmembrane region" description="Helical" evidence="2">
    <location>
        <begin position="53"/>
        <end position="73"/>
    </location>
</feature>
<keyword evidence="4" id="KW-1185">Reference proteome</keyword>
<dbReference type="Proteomes" id="UP000199263">
    <property type="component" value="Unassembled WGS sequence"/>
</dbReference>
<gene>
    <name evidence="3" type="ORF">SAMN05421842_11114</name>
</gene>
<keyword evidence="2" id="KW-0812">Transmembrane</keyword>
<dbReference type="EMBL" id="FOMG01000011">
    <property type="protein sequence ID" value="SFC85067.1"/>
    <property type="molecule type" value="Genomic_DNA"/>
</dbReference>
<keyword evidence="2" id="KW-0472">Membrane</keyword>
<dbReference type="STRING" id="119641.SAMN05421842_11114"/>